<dbReference type="InterPro" id="IPR012349">
    <property type="entry name" value="Split_barrel_FMN-bd"/>
</dbReference>
<dbReference type="SUPFAM" id="SSF50475">
    <property type="entry name" value="FMN-binding split barrel"/>
    <property type="match status" value="1"/>
</dbReference>
<dbReference type="PANTHER" id="PTHR40660">
    <property type="entry name" value="5'-PHOSPHATE OXIDASE PUTATIVE DOMAIN-CONTAINING PROTEIN-RELATED"/>
    <property type="match status" value="1"/>
</dbReference>
<dbReference type="InterPro" id="IPR011576">
    <property type="entry name" value="Pyridox_Oxase_N"/>
</dbReference>
<dbReference type="Pfam" id="PF01243">
    <property type="entry name" value="PNPOx_N"/>
    <property type="match status" value="1"/>
</dbReference>
<evidence type="ECO:0000259" key="1">
    <source>
        <dbReference type="Pfam" id="PF01243"/>
    </source>
</evidence>
<evidence type="ECO:0000313" key="3">
    <source>
        <dbReference type="Proteomes" id="UP000192343"/>
    </source>
</evidence>
<protein>
    <submittedName>
        <fullName evidence="2">Pyridoxamine 5'-phosphate oxidase</fullName>
    </submittedName>
</protein>
<feature type="domain" description="Pyridoxamine 5'-phosphate oxidase N-terminal" evidence="1">
    <location>
        <begin position="5"/>
        <end position="121"/>
    </location>
</feature>
<dbReference type="Gene3D" id="2.30.110.10">
    <property type="entry name" value="Electron Transport, Fmn-binding Protein, Chain A"/>
    <property type="match status" value="1"/>
</dbReference>
<dbReference type="AlphaFoldDB" id="A0A1Y1RXY8"/>
<gene>
    <name evidence="2" type="ORF">B4O97_10570</name>
</gene>
<keyword evidence="3" id="KW-1185">Reference proteome</keyword>
<dbReference type="RefSeq" id="WP_083050671.1">
    <property type="nucleotide sequence ID" value="NZ_MWQY01000010.1"/>
</dbReference>
<reference evidence="2 3" key="1">
    <citation type="submission" date="2017-03" db="EMBL/GenBank/DDBJ databases">
        <title>Draft Genome sequence of Marispirochaeta sp. strain JC444.</title>
        <authorList>
            <person name="Shivani Y."/>
            <person name="Subhash Y."/>
            <person name="Sasikala C."/>
            <person name="Ramana C."/>
        </authorList>
    </citation>
    <scope>NUCLEOTIDE SEQUENCE [LARGE SCALE GENOMIC DNA]</scope>
    <source>
        <strain evidence="2 3">JC444</strain>
    </source>
</reference>
<organism evidence="2 3">
    <name type="scientific">Marispirochaeta aestuarii</name>
    <dbReference type="NCBI Taxonomy" id="1963862"/>
    <lineage>
        <taxon>Bacteria</taxon>
        <taxon>Pseudomonadati</taxon>
        <taxon>Spirochaetota</taxon>
        <taxon>Spirochaetia</taxon>
        <taxon>Spirochaetales</taxon>
        <taxon>Spirochaetaceae</taxon>
        <taxon>Marispirochaeta</taxon>
    </lineage>
</organism>
<comment type="caution">
    <text evidence="2">The sequence shown here is derived from an EMBL/GenBank/DDBJ whole genome shotgun (WGS) entry which is preliminary data.</text>
</comment>
<dbReference type="Proteomes" id="UP000192343">
    <property type="component" value="Unassembled WGS sequence"/>
</dbReference>
<dbReference type="EMBL" id="MWQY01000010">
    <property type="protein sequence ID" value="ORC35165.1"/>
    <property type="molecule type" value="Genomic_DNA"/>
</dbReference>
<accession>A0A1Y1RXY8</accession>
<dbReference type="OrthoDB" id="1494384at2"/>
<evidence type="ECO:0000313" key="2">
    <source>
        <dbReference type="EMBL" id="ORC35165.1"/>
    </source>
</evidence>
<proteinExistence type="predicted"/>
<sequence>MAKLPTEVLTAIEKTNPTCIATSSADGVPNIVYVTYVKALDDQTMVVADNKFQKTRKNLEENPRLSVVVLDPDTRKSYQIKGTVDCALDGARYQEVVDWVHVKHPQMTPKAAFYLTVEEVYSGADRLA</sequence>
<dbReference type="STRING" id="1963862.B4O97_10570"/>
<name>A0A1Y1RXY8_9SPIO</name>
<dbReference type="PANTHER" id="PTHR40660:SF1">
    <property type="entry name" value="5'-PHOSPHATE OXIDASE PUTATIVE DOMAIN-CONTAINING PROTEIN-RELATED"/>
    <property type="match status" value="1"/>
</dbReference>